<dbReference type="SMART" id="SM00342">
    <property type="entry name" value="HTH_ARAC"/>
    <property type="match status" value="1"/>
</dbReference>
<gene>
    <name evidence="5" type="ORF">C5Y93_12385</name>
</gene>
<protein>
    <recommendedName>
        <fullName evidence="4">HTH araC/xylS-type domain-containing protein</fullName>
    </recommendedName>
</protein>
<comment type="caution">
    <text evidence="5">The sequence shown here is derived from an EMBL/GenBank/DDBJ whole genome shotgun (WGS) entry which is preliminary data.</text>
</comment>
<keyword evidence="3" id="KW-0804">Transcription</keyword>
<dbReference type="EMBL" id="PUHZ01000013">
    <property type="protein sequence ID" value="PQO45722.1"/>
    <property type="molecule type" value="Genomic_DNA"/>
</dbReference>
<dbReference type="RefSeq" id="WP_105335746.1">
    <property type="nucleotide sequence ID" value="NZ_PUHZ01000013.1"/>
</dbReference>
<dbReference type="PROSITE" id="PS01124">
    <property type="entry name" value="HTH_ARAC_FAMILY_2"/>
    <property type="match status" value="1"/>
</dbReference>
<dbReference type="Gene3D" id="3.40.50.2300">
    <property type="match status" value="2"/>
</dbReference>
<sequence length="388" mass="44324">MAERPRRIALMLDLNWPYKRHASVFAGTQKYVEEQGWESVIDEYAYDSLASVGPRKRLPYDGVIARATKVLHKRARELNLPVVNVWNSSPVRDSMPSVFPDYVASGRMRAEHLLSRGLRKFACLGCRSDTSDCFEIEAFQEAIQERGFQCKTAWIPLTFWQSLKKWRGTEQTIDAWMDGWKLPMGIFVGGDNLGRMVVQKCRERGWRVPEDAAIVAGRNEEVLCERPRPSITSIEMGFERVGYEAARLLGHLMDGGVPPRGPMLLQPEGLVVRESTDFFAVEDELVAAALEFIAKNSHSRIGQDDVARALTVETRTLQNRFRKVLAQPIAATIRNVRLERAKRELAQTDRSLKNIAHDVGFGSSMRMYELFKRELGITPIEFRRQRRL</sequence>
<dbReference type="InterPro" id="IPR009057">
    <property type="entry name" value="Homeodomain-like_sf"/>
</dbReference>
<dbReference type="AlphaFoldDB" id="A0A2S8GMS3"/>
<dbReference type="Gene3D" id="1.10.10.60">
    <property type="entry name" value="Homeodomain-like"/>
    <property type="match status" value="1"/>
</dbReference>
<dbReference type="Pfam" id="PF12833">
    <property type="entry name" value="HTH_18"/>
    <property type="match status" value="1"/>
</dbReference>
<evidence type="ECO:0000256" key="1">
    <source>
        <dbReference type="ARBA" id="ARBA00023015"/>
    </source>
</evidence>
<evidence type="ECO:0000313" key="5">
    <source>
        <dbReference type="EMBL" id="PQO45722.1"/>
    </source>
</evidence>
<evidence type="ECO:0000256" key="2">
    <source>
        <dbReference type="ARBA" id="ARBA00023125"/>
    </source>
</evidence>
<dbReference type="GO" id="GO:0000976">
    <property type="term" value="F:transcription cis-regulatory region binding"/>
    <property type="evidence" value="ECO:0007669"/>
    <property type="project" value="TreeGrafter"/>
</dbReference>
<dbReference type="InterPro" id="IPR018060">
    <property type="entry name" value="HTH_AraC"/>
</dbReference>
<dbReference type="Pfam" id="PF13377">
    <property type="entry name" value="Peripla_BP_3"/>
    <property type="match status" value="1"/>
</dbReference>
<dbReference type="GO" id="GO:0003700">
    <property type="term" value="F:DNA-binding transcription factor activity"/>
    <property type="evidence" value="ECO:0007669"/>
    <property type="project" value="InterPro"/>
</dbReference>
<dbReference type="OrthoDB" id="9795616at2"/>
<dbReference type="SUPFAM" id="SSF46689">
    <property type="entry name" value="Homeodomain-like"/>
    <property type="match status" value="1"/>
</dbReference>
<evidence type="ECO:0000256" key="3">
    <source>
        <dbReference type="ARBA" id="ARBA00023163"/>
    </source>
</evidence>
<accession>A0A2S8GMS3</accession>
<evidence type="ECO:0000313" key="6">
    <source>
        <dbReference type="Proteomes" id="UP000237819"/>
    </source>
</evidence>
<dbReference type="InterPro" id="IPR046335">
    <property type="entry name" value="LacI/GalR-like_sensor"/>
</dbReference>
<organism evidence="5 6">
    <name type="scientific">Blastopirellula marina</name>
    <dbReference type="NCBI Taxonomy" id="124"/>
    <lineage>
        <taxon>Bacteria</taxon>
        <taxon>Pseudomonadati</taxon>
        <taxon>Planctomycetota</taxon>
        <taxon>Planctomycetia</taxon>
        <taxon>Pirellulales</taxon>
        <taxon>Pirellulaceae</taxon>
        <taxon>Blastopirellula</taxon>
    </lineage>
</organism>
<keyword evidence="2" id="KW-0238">DNA-binding</keyword>
<dbReference type="PANTHER" id="PTHR30146:SF24">
    <property type="entry name" value="XYLOSE OPERON REGULATORY PROTEIN"/>
    <property type="match status" value="1"/>
</dbReference>
<proteinExistence type="predicted"/>
<dbReference type="SUPFAM" id="SSF53822">
    <property type="entry name" value="Periplasmic binding protein-like I"/>
    <property type="match status" value="1"/>
</dbReference>
<reference evidence="5 6" key="1">
    <citation type="submission" date="2018-02" db="EMBL/GenBank/DDBJ databases">
        <title>Comparative genomes isolates from brazilian mangrove.</title>
        <authorList>
            <person name="Araujo J.E."/>
            <person name="Taketani R.G."/>
            <person name="Silva M.C.P."/>
            <person name="Loureco M.V."/>
            <person name="Andreote F.D."/>
        </authorList>
    </citation>
    <scope>NUCLEOTIDE SEQUENCE [LARGE SCALE GENOMIC DNA]</scope>
    <source>
        <strain evidence="5 6">Nap-Phe MGV</strain>
    </source>
</reference>
<keyword evidence="1" id="KW-0805">Transcription regulation</keyword>
<evidence type="ECO:0000259" key="4">
    <source>
        <dbReference type="PROSITE" id="PS01124"/>
    </source>
</evidence>
<dbReference type="InterPro" id="IPR028082">
    <property type="entry name" value="Peripla_BP_I"/>
</dbReference>
<dbReference type="Proteomes" id="UP000237819">
    <property type="component" value="Unassembled WGS sequence"/>
</dbReference>
<name>A0A2S8GMS3_9BACT</name>
<dbReference type="PANTHER" id="PTHR30146">
    <property type="entry name" value="LACI-RELATED TRANSCRIPTIONAL REPRESSOR"/>
    <property type="match status" value="1"/>
</dbReference>
<feature type="domain" description="HTH araC/xylS-type" evidence="4">
    <location>
        <begin position="287"/>
        <end position="385"/>
    </location>
</feature>